<dbReference type="GO" id="GO:0003677">
    <property type="term" value="F:DNA binding"/>
    <property type="evidence" value="ECO:0007669"/>
    <property type="project" value="TreeGrafter"/>
</dbReference>
<accession>H2YSP2</accession>
<dbReference type="InParanoid" id="H2YSP2"/>
<proteinExistence type="predicted"/>
<dbReference type="InterPro" id="IPR050863">
    <property type="entry name" value="CenT-Element_Derived"/>
</dbReference>
<protein>
    <recommendedName>
        <fullName evidence="1">DDE-1 domain-containing protein</fullName>
    </recommendedName>
</protein>
<reference evidence="2" key="2">
    <citation type="submission" date="2025-08" db="UniProtKB">
        <authorList>
            <consortium name="Ensembl"/>
        </authorList>
    </citation>
    <scope>IDENTIFICATION</scope>
</reference>
<dbReference type="InterPro" id="IPR004875">
    <property type="entry name" value="DDE_SF_endonuclease_dom"/>
</dbReference>
<dbReference type="InterPro" id="IPR036397">
    <property type="entry name" value="RNaseH_sf"/>
</dbReference>
<dbReference type="STRING" id="51511.ENSCSAVP00000008352"/>
<dbReference type="Pfam" id="PF03184">
    <property type="entry name" value="DDE_1"/>
    <property type="match status" value="1"/>
</dbReference>
<dbReference type="Gene3D" id="3.30.420.10">
    <property type="entry name" value="Ribonuclease H-like superfamily/Ribonuclease H"/>
    <property type="match status" value="1"/>
</dbReference>
<reference evidence="3" key="1">
    <citation type="submission" date="2003-08" db="EMBL/GenBank/DDBJ databases">
        <authorList>
            <person name="Birren B."/>
            <person name="Nusbaum C."/>
            <person name="Abebe A."/>
            <person name="Abouelleil A."/>
            <person name="Adekoya E."/>
            <person name="Ait-zahra M."/>
            <person name="Allen N."/>
            <person name="Allen T."/>
            <person name="An P."/>
            <person name="Anderson M."/>
            <person name="Anderson S."/>
            <person name="Arachchi H."/>
            <person name="Armbruster J."/>
            <person name="Bachantsang P."/>
            <person name="Baldwin J."/>
            <person name="Barry A."/>
            <person name="Bayul T."/>
            <person name="Blitshsteyn B."/>
            <person name="Bloom T."/>
            <person name="Blye J."/>
            <person name="Boguslavskiy L."/>
            <person name="Borowsky M."/>
            <person name="Boukhgalter B."/>
            <person name="Brunache A."/>
            <person name="Butler J."/>
            <person name="Calixte N."/>
            <person name="Calvo S."/>
            <person name="Camarata J."/>
            <person name="Campo K."/>
            <person name="Chang J."/>
            <person name="Cheshatsang Y."/>
            <person name="Citroen M."/>
            <person name="Collymore A."/>
            <person name="Considine T."/>
            <person name="Cook A."/>
            <person name="Cooke P."/>
            <person name="Corum B."/>
            <person name="Cuomo C."/>
            <person name="David R."/>
            <person name="Dawoe T."/>
            <person name="Degray S."/>
            <person name="Dodge S."/>
            <person name="Dooley K."/>
            <person name="Dorje P."/>
            <person name="Dorjee K."/>
            <person name="Dorris L."/>
            <person name="Duffey N."/>
            <person name="Dupes A."/>
            <person name="Elkins T."/>
            <person name="Engels R."/>
            <person name="Erickson J."/>
            <person name="Farina A."/>
            <person name="Faro S."/>
            <person name="Ferreira P."/>
            <person name="Fischer H."/>
            <person name="Fitzgerald M."/>
            <person name="Foley K."/>
            <person name="Gage D."/>
            <person name="Galagan J."/>
            <person name="Gearin G."/>
            <person name="Gnerre S."/>
            <person name="Gnirke A."/>
            <person name="Goyette A."/>
            <person name="Graham J."/>
            <person name="Grandbois E."/>
            <person name="Gyaltsen K."/>
            <person name="Hafez N."/>
            <person name="Hagopian D."/>
            <person name="Hagos B."/>
            <person name="Hall J."/>
            <person name="Hatcher B."/>
            <person name="Heller A."/>
            <person name="Higgins H."/>
            <person name="Honan T."/>
            <person name="Horn A."/>
            <person name="Houde N."/>
            <person name="Hughes L."/>
            <person name="Hulme W."/>
            <person name="Husby E."/>
            <person name="Iliev I."/>
            <person name="Jaffe D."/>
            <person name="Jones C."/>
            <person name="Kamal M."/>
            <person name="Kamat A."/>
            <person name="Kamvysselis M."/>
            <person name="Karlsson E."/>
            <person name="Kells C."/>
            <person name="Kieu A."/>
            <person name="Kisner P."/>
            <person name="Kodira C."/>
            <person name="Kulbokas E."/>
            <person name="Labutti K."/>
            <person name="Lama D."/>
            <person name="Landers T."/>
            <person name="Leger J."/>
            <person name="Levine S."/>
            <person name="Lewis D."/>
            <person name="Lewis T."/>
            <person name="Lindblad-toh K."/>
            <person name="Liu X."/>
            <person name="Lokyitsang T."/>
            <person name="Lokyitsang Y."/>
            <person name="Lucien O."/>
            <person name="Lui A."/>
            <person name="Ma L.J."/>
            <person name="Mabbitt R."/>
            <person name="Macdonald J."/>
            <person name="Maclean C."/>
            <person name="Major J."/>
            <person name="Manning J."/>
            <person name="Marabella R."/>
            <person name="Maru K."/>
            <person name="Matthews C."/>
            <person name="Mauceli E."/>
            <person name="Mccarthy M."/>
            <person name="Mcdonough S."/>
            <person name="Mcghee T."/>
            <person name="Meldrim J."/>
            <person name="Meneus L."/>
            <person name="Mesirov J."/>
            <person name="Mihalev A."/>
            <person name="Mihova T."/>
            <person name="Mikkelsen T."/>
            <person name="Mlenga V."/>
            <person name="Moru K."/>
            <person name="Mozes J."/>
            <person name="Mulrain L."/>
            <person name="Munson G."/>
            <person name="Naylor J."/>
            <person name="Newes C."/>
            <person name="Nguyen C."/>
            <person name="Nguyen N."/>
            <person name="Nguyen T."/>
            <person name="Nicol R."/>
            <person name="Nielsen C."/>
            <person name="Nizzari M."/>
            <person name="Norbu C."/>
            <person name="Norbu N."/>
            <person name="O'donnell P."/>
            <person name="Okoawo O."/>
            <person name="O'leary S."/>
            <person name="Omotosho B."/>
            <person name="O'neill K."/>
            <person name="Osman S."/>
            <person name="Parker S."/>
            <person name="Perrin D."/>
            <person name="Phunkhang P."/>
            <person name="Piqani B."/>
            <person name="Purcell S."/>
            <person name="Rachupka T."/>
            <person name="Ramasamy U."/>
            <person name="Rameau R."/>
            <person name="Ray V."/>
            <person name="Raymond C."/>
            <person name="Retta R."/>
            <person name="Richardson S."/>
            <person name="Rise C."/>
            <person name="Rodriguez J."/>
            <person name="Rogers J."/>
            <person name="Rogov P."/>
            <person name="Rutman M."/>
            <person name="Schupbach R."/>
            <person name="Seaman C."/>
            <person name="Settipalli S."/>
            <person name="Sharpe T."/>
            <person name="Sheridan J."/>
            <person name="Sherpa N."/>
            <person name="Shi J."/>
            <person name="Smirnov S."/>
            <person name="Smith C."/>
            <person name="Sougnez C."/>
            <person name="Spencer B."/>
            <person name="Stalker J."/>
            <person name="Stange-thomann N."/>
            <person name="Stavropoulos S."/>
            <person name="Stetson K."/>
            <person name="Stone C."/>
            <person name="Stone S."/>
            <person name="Stubbs M."/>
            <person name="Talamas J."/>
            <person name="Tchuinga P."/>
            <person name="Tenzing P."/>
            <person name="Tesfaye S."/>
            <person name="Theodore J."/>
            <person name="Thoulutsang Y."/>
            <person name="Topham K."/>
            <person name="Towey S."/>
            <person name="Tsamla T."/>
            <person name="Tsomo N."/>
            <person name="Vallee D."/>
            <person name="Vassiliev H."/>
            <person name="Venkataraman V."/>
            <person name="Vinson J."/>
            <person name="Vo A."/>
            <person name="Wade C."/>
            <person name="Wang S."/>
            <person name="Wangchuk T."/>
            <person name="Wangdi T."/>
            <person name="Whittaker C."/>
            <person name="Wilkinson J."/>
            <person name="Wu Y."/>
            <person name="Wyman D."/>
            <person name="Yadav S."/>
            <person name="Yang S."/>
            <person name="Yang X."/>
            <person name="Yeager S."/>
            <person name="Yee E."/>
            <person name="Young G."/>
            <person name="Zainoun J."/>
            <person name="Zembeck L."/>
            <person name="Zimmer A."/>
            <person name="Zody M."/>
            <person name="Lander E."/>
        </authorList>
    </citation>
    <scope>NUCLEOTIDE SEQUENCE [LARGE SCALE GENOMIC DNA]</scope>
</reference>
<evidence type="ECO:0000313" key="2">
    <source>
        <dbReference type="Ensembl" id="ENSCSAVP00000008352.1"/>
    </source>
</evidence>
<name>H2YSP2_CIOSA</name>
<dbReference type="PANTHER" id="PTHR19303:SF71">
    <property type="entry name" value="ZINC FINGER PHD-TYPE DOMAIN-CONTAINING PROTEIN"/>
    <property type="match status" value="1"/>
</dbReference>
<dbReference type="HOGENOM" id="CLU_013929_10_1_1"/>
<dbReference type="OMA" id="YNCRQVF"/>
<evidence type="ECO:0000313" key="3">
    <source>
        <dbReference type="Proteomes" id="UP000007875"/>
    </source>
</evidence>
<dbReference type="eggNOG" id="KOG3105">
    <property type="taxonomic scope" value="Eukaryota"/>
</dbReference>
<feature type="domain" description="DDE-1" evidence="1">
    <location>
        <begin position="208"/>
        <end position="335"/>
    </location>
</feature>
<dbReference type="Ensembl" id="ENSCSAVT00000008460.1">
    <property type="protein sequence ID" value="ENSCSAVP00000008352.1"/>
    <property type="gene ID" value="ENSCSAVG00000004967.1"/>
</dbReference>
<dbReference type="GO" id="GO:0005634">
    <property type="term" value="C:nucleus"/>
    <property type="evidence" value="ECO:0007669"/>
    <property type="project" value="TreeGrafter"/>
</dbReference>
<evidence type="ECO:0000259" key="1">
    <source>
        <dbReference type="Pfam" id="PF03184"/>
    </source>
</evidence>
<dbReference type="Proteomes" id="UP000007875">
    <property type="component" value="Unassembled WGS sequence"/>
</dbReference>
<sequence length="337" mass="37874">QFEAIEMERAVHDVVHSTKSVRSAARENNVDRTTLSRYVRDVRTKGIEGFQFKQSFVTKQVFTNDEEGLLASYLIQCSKIFHGLTRKGCQNLAFRFAKANNKTNIPPSWFTNNQAGKDWLSGFLSRQQDLSLRLPEATSLARSISFNKHNVELFFNNLGEVLKRSSYQPRQIWNLDETGITTVQKPSRVISQKGLKQVGQITSAKRGTLVTMCCCVNAAGQALPPVYIFPRVHFKDHMLFGSPSGSLGLAAQSGWMNSEMFTQSFVHFINHMGVSKSNPGILVMDNHKSHLSLDIIKIARDNGVRIVTFPPHCSHRLQPLDVSVYGPFKTYYNAACS</sequence>
<dbReference type="GeneTree" id="ENSGT00940000166278"/>
<keyword evidence="3" id="KW-1185">Reference proteome</keyword>
<organism evidence="2 3">
    <name type="scientific">Ciona savignyi</name>
    <name type="common">Pacific transparent sea squirt</name>
    <dbReference type="NCBI Taxonomy" id="51511"/>
    <lineage>
        <taxon>Eukaryota</taxon>
        <taxon>Metazoa</taxon>
        <taxon>Chordata</taxon>
        <taxon>Tunicata</taxon>
        <taxon>Ascidiacea</taxon>
        <taxon>Phlebobranchia</taxon>
        <taxon>Cionidae</taxon>
        <taxon>Ciona</taxon>
    </lineage>
</organism>
<reference evidence="2" key="3">
    <citation type="submission" date="2025-09" db="UniProtKB">
        <authorList>
            <consortium name="Ensembl"/>
        </authorList>
    </citation>
    <scope>IDENTIFICATION</scope>
</reference>
<dbReference type="AlphaFoldDB" id="H2YSP2"/>
<dbReference type="PANTHER" id="PTHR19303">
    <property type="entry name" value="TRANSPOSON"/>
    <property type="match status" value="1"/>
</dbReference>